<sequence>MLDQYVVPRVAGILSHKEKIMLDLLILDNQIPFFVIEELFMELHLKKLLYEYALEFFKTIHPRSTQVPENKDNELRLDDVFWEYYMPTAMKLRKSATVLFEKNISGTALDITFRKRRLITTVGVINIPHLHIHEYSSRIFHNLIAFEMQRPSSDRRTMAFSVIMQNLLQSEEDVKLLRRRGILANTCMTDYKIVNFFKSLRLLIKNDDMPIDVYAFCRQVLSYHKGRMSRFYANAIFKYLPNW</sequence>
<accession>A0A6V7P108</accession>
<evidence type="ECO:0000313" key="1">
    <source>
        <dbReference type="EMBL" id="CAD1824408.1"/>
    </source>
</evidence>
<organism evidence="1">
    <name type="scientific">Ananas comosus var. bracteatus</name>
    <name type="common">red pineapple</name>
    <dbReference type="NCBI Taxonomy" id="296719"/>
    <lineage>
        <taxon>Eukaryota</taxon>
        <taxon>Viridiplantae</taxon>
        <taxon>Streptophyta</taxon>
        <taxon>Embryophyta</taxon>
        <taxon>Tracheophyta</taxon>
        <taxon>Spermatophyta</taxon>
        <taxon>Magnoliopsida</taxon>
        <taxon>Liliopsida</taxon>
        <taxon>Poales</taxon>
        <taxon>Bromeliaceae</taxon>
        <taxon>Bromelioideae</taxon>
        <taxon>Ananas</taxon>
    </lineage>
</organism>
<protein>
    <submittedName>
        <fullName evidence="1">Uncharacterized protein</fullName>
    </submittedName>
</protein>
<dbReference type="PANTHER" id="PTHR31549">
    <property type="entry name" value="PROTEIN, PUTATIVE (DUF247)-RELATED-RELATED"/>
    <property type="match status" value="1"/>
</dbReference>
<dbReference type="EMBL" id="LR862144">
    <property type="protein sequence ID" value="CAD1824408.1"/>
    <property type="molecule type" value="Genomic_DNA"/>
</dbReference>
<dbReference type="AlphaFoldDB" id="A0A6V7P108"/>
<reference evidence="1" key="1">
    <citation type="submission" date="2020-07" db="EMBL/GenBank/DDBJ databases">
        <authorList>
            <person name="Lin J."/>
        </authorList>
    </citation>
    <scope>NUCLEOTIDE SEQUENCE</scope>
</reference>
<name>A0A6V7P108_ANACO</name>
<dbReference type="PANTHER" id="PTHR31549:SF83">
    <property type="entry name" value="OS09G0268700 PROTEIN"/>
    <property type="match status" value="1"/>
</dbReference>
<gene>
    <name evidence="1" type="ORF">CB5_LOCUS7619</name>
</gene>
<proteinExistence type="predicted"/>
<dbReference type="InterPro" id="IPR004158">
    <property type="entry name" value="DUF247_pln"/>
</dbReference>
<dbReference type="Pfam" id="PF03140">
    <property type="entry name" value="DUF247"/>
    <property type="match status" value="1"/>
</dbReference>